<protein>
    <recommendedName>
        <fullName evidence="4">Protein kinase domain-containing protein</fullName>
    </recommendedName>
</protein>
<evidence type="ECO:0000256" key="2">
    <source>
        <dbReference type="ARBA" id="ARBA00022840"/>
    </source>
</evidence>
<dbReference type="FunFam" id="3.30.200.20:FF:000307">
    <property type="entry name" value="pollen receptor-like kinase 1"/>
    <property type="match status" value="1"/>
</dbReference>
<dbReference type="EMBL" id="CM007385">
    <property type="protein sequence ID" value="ONK68393.1"/>
    <property type="molecule type" value="Genomic_DNA"/>
</dbReference>
<dbReference type="Pfam" id="PF07714">
    <property type="entry name" value="PK_Tyr_Ser-Thr"/>
    <property type="match status" value="1"/>
</dbReference>
<dbReference type="Gene3D" id="3.30.200.20">
    <property type="entry name" value="Phosphorylase Kinase, domain 1"/>
    <property type="match status" value="1"/>
</dbReference>
<dbReference type="Proteomes" id="UP000243459">
    <property type="component" value="Chromosome 5"/>
</dbReference>
<dbReference type="InterPro" id="IPR011009">
    <property type="entry name" value="Kinase-like_dom_sf"/>
</dbReference>
<keyword evidence="6" id="KW-1185">Reference proteome</keyword>
<dbReference type="InterPro" id="IPR046959">
    <property type="entry name" value="PRK1-6/SRF4-like"/>
</dbReference>
<accession>A0A5P1ERV8</accession>
<dbReference type="SUPFAM" id="SSF56112">
    <property type="entry name" value="Protein kinase-like (PK-like)"/>
    <property type="match status" value="1"/>
</dbReference>
<dbReference type="PANTHER" id="PTHR48007:SF64">
    <property type="entry name" value="POLLEN RECEPTOR-LIKE KINASE 1"/>
    <property type="match status" value="1"/>
</dbReference>
<dbReference type="InterPro" id="IPR000719">
    <property type="entry name" value="Prot_kinase_dom"/>
</dbReference>
<evidence type="ECO:0000313" key="6">
    <source>
        <dbReference type="Proteomes" id="UP000243459"/>
    </source>
</evidence>
<dbReference type="Gramene" id="ONK68393">
    <property type="protein sequence ID" value="ONK68393"/>
    <property type="gene ID" value="A4U43_C05F11040"/>
</dbReference>
<sequence length="213" mass="23606">MRRAGAKNGQKKHGPGASPFRKPRTSDTSCVGRGRAEGSSKSKATAANGDRGQGDLVFLNEGRRENFGLQDLLRASAEVLGSGEFGSSYKALLLNGPAVVVKRFKEMNRLGKEEFQQHMRRIGRLSHPNLLPLVAYYYRKEEKLLVTDFIPYGSLASLQFMCQGFLPCLAQTSSTASQFRNLLSHISSSNVNLFVDRNLLREPNTSWLPPWSS</sequence>
<name>A0A5P1ERV8_ASPOF</name>
<evidence type="ECO:0000313" key="5">
    <source>
        <dbReference type="EMBL" id="ONK68393.1"/>
    </source>
</evidence>
<dbReference type="InterPro" id="IPR001245">
    <property type="entry name" value="Ser-Thr/Tyr_kinase_cat_dom"/>
</dbReference>
<dbReference type="GO" id="GO:0005524">
    <property type="term" value="F:ATP binding"/>
    <property type="evidence" value="ECO:0007669"/>
    <property type="project" value="UniProtKB-KW"/>
</dbReference>
<dbReference type="GO" id="GO:0004672">
    <property type="term" value="F:protein kinase activity"/>
    <property type="evidence" value="ECO:0007669"/>
    <property type="project" value="InterPro"/>
</dbReference>
<organism evidence="5 6">
    <name type="scientific">Asparagus officinalis</name>
    <name type="common">Garden asparagus</name>
    <dbReference type="NCBI Taxonomy" id="4686"/>
    <lineage>
        <taxon>Eukaryota</taxon>
        <taxon>Viridiplantae</taxon>
        <taxon>Streptophyta</taxon>
        <taxon>Embryophyta</taxon>
        <taxon>Tracheophyta</taxon>
        <taxon>Spermatophyta</taxon>
        <taxon>Magnoliopsida</taxon>
        <taxon>Liliopsida</taxon>
        <taxon>Asparagales</taxon>
        <taxon>Asparagaceae</taxon>
        <taxon>Asparagoideae</taxon>
        <taxon>Asparagus</taxon>
    </lineage>
</organism>
<feature type="region of interest" description="Disordered" evidence="3">
    <location>
        <begin position="1"/>
        <end position="54"/>
    </location>
</feature>
<dbReference type="PROSITE" id="PS50011">
    <property type="entry name" value="PROTEIN_KINASE_DOM"/>
    <property type="match status" value="1"/>
</dbReference>
<evidence type="ECO:0000256" key="1">
    <source>
        <dbReference type="ARBA" id="ARBA00022741"/>
    </source>
</evidence>
<evidence type="ECO:0000256" key="3">
    <source>
        <dbReference type="SAM" id="MobiDB-lite"/>
    </source>
</evidence>
<gene>
    <name evidence="5" type="ORF">A4U43_C05F11040</name>
</gene>
<dbReference type="PANTHER" id="PTHR48007">
    <property type="entry name" value="LEUCINE-RICH REPEAT RECEPTOR-LIKE PROTEIN KINASE PXC1"/>
    <property type="match status" value="1"/>
</dbReference>
<evidence type="ECO:0000259" key="4">
    <source>
        <dbReference type="PROSITE" id="PS50011"/>
    </source>
</evidence>
<keyword evidence="2" id="KW-0067">ATP-binding</keyword>
<reference evidence="6" key="1">
    <citation type="journal article" date="2017" name="Nat. Commun.">
        <title>The asparagus genome sheds light on the origin and evolution of a young Y chromosome.</title>
        <authorList>
            <person name="Harkess A."/>
            <person name="Zhou J."/>
            <person name="Xu C."/>
            <person name="Bowers J.E."/>
            <person name="Van der Hulst R."/>
            <person name="Ayyampalayam S."/>
            <person name="Mercati F."/>
            <person name="Riccardi P."/>
            <person name="McKain M.R."/>
            <person name="Kakrana A."/>
            <person name="Tang H."/>
            <person name="Ray J."/>
            <person name="Groenendijk J."/>
            <person name="Arikit S."/>
            <person name="Mathioni S.M."/>
            <person name="Nakano M."/>
            <person name="Shan H."/>
            <person name="Telgmann-Rauber A."/>
            <person name="Kanno A."/>
            <person name="Yue Z."/>
            <person name="Chen H."/>
            <person name="Li W."/>
            <person name="Chen Y."/>
            <person name="Xu X."/>
            <person name="Zhang Y."/>
            <person name="Luo S."/>
            <person name="Chen H."/>
            <person name="Gao J."/>
            <person name="Mao Z."/>
            <person name="Pires J.C."/>
            <person name="Luo M."/>
            <person name="Kudrna D."/>
            <person name="Wing R.A."/>
            <person name="Meyers B.C."/>
            <person name="Yi K."/>
            <person name="Kong H."/>
            <person name="Lavrijsen P."/>
            <person name="Sunseri F."/>
            <person name="Falavigna A."/>
            <person name="Ye Y."/>
            <person name="Leebens-Mack J.H."/>
            <person name="Chen G."/>
        </authorList>
    </citation>
    <scope>NUCLEOTIDE SEQUENCE [LARGE SCALE GENOMIC DNA]</scope>
    <source>
        <strain evidence="6">cv. DH0086</strain>
    </source>
</reference>
<proteinExistence type="predicted"/>
<dbReference type="AlphaFoldDB" id="A0A5P1ERV8"/>
<feature type="domain" description="Protein kinase" evidence="4">
    <location>
        <begin position="74"/>
        <end position="213"/>
    </location>
</feature>
<keyword evidence="1" id="KW-0547">Nucleotide-binding</keyword>
<feature type="compositionally biased region" description="Basic residues" evidence="3">
    <location>
        <begin position="1"/>
        <end position="14"/>
    </location>
</feature>